<dbReference type="PANTHER" id="PTHR37162">
    <property type="entry name" value="HAT FAMILY DIMERISATION DOMAINCONTAINING PROTEIN-RELATED"/>
    <property type="match status" value="1"/>
</dbReference>
<reference evidence="1 2" key="1">
    <citation type="submission" date="2023-01" db="EMBL/GenBank/DDBJ databases">
        <authorList>
            <person name="Whitehead M."/>
        </authorList>
    </citation>
    <scope>NUCLEOTIDE SEQUENCE [LARGE SCALE GENOMIC DNA]</scope>
</reference>
<dbReference type="AlphaFoldDB" id="A0AAV0WF03"/>
<evidence type="ECO:0000313" key="1">
    <source>
        <dbReference type="EMBL" id="CAI6354464.1"/>
    </source>
</evidence>
<organism evidence="1 2">
    <name type="scientific">Macrosiphum euphorbiae</name>
    <name type="common">potato aphid</name>
    <dbReference type="NCBI Taxonomy" id="13131"/>
    <lineage>
        <taxon>Eukaryota</taxon>
        <taxon>Metazoa</taxon>
        <taxon>Ecdysozoa</taxon>
        <taxon>Arthropoda</taxon>
        <taxon>Hexapoda</taxon>
        <taxon>Insecta</taxon>
        <taxon>Pterygota</taxon>
        <taxon>Neoptera</taxon>
        <taxon>Paraneoptera</taxon>
        <taxon>Hemiptera</taxon>
        <taxon>Sternorrhyncha</taxon>
        <taxon>Aphidomorpha</taxon>
        <taxon>Aphidoidea</taxon>
        <taxon>Aphididae</taxon>
        <taxon>Macrosiphini</taxon>
        <taxon>Macrosiphum</taxon>
    </lineage>
</organism>
<evidence type="ECO:0000313" key="2">
    <source>
        <dbReference type="Proteomes" id="UP001160148"/>
    </source>
</evidence>
<gene>
    <name evidence="1" type="ORF">MEUPH1_LOCUS10464</name>
</gene>
<accession>A0AAV0WF03</accession>
<keyword evidence="2" id="KW-1185">Reference proteome</keyword>
<dbReference type="EMBL" id="CARXXK010000002">
    <property type="protein sequence ID" value="CAI6354464.1"/>
    <property type="molecule type" value="Genomic_DNA"/>
</dbReference>
<sequence>MKCVCHSAHLGASESCKRLPRSCEDLARNIFNFLKSSSKRQCEFSQFQTFLNLDPHKILHPSQTQWLSLTAVVDRVIEQWDALRLYFLDTVLVQRLLSTEHILAALNDPFMKLFYYFLQWALPKFTRFNQFFQTDSVVITDLHEKIVSLYKELLLCFLKRDYVMRTPLININPMNGQYQITDNELYLGTKELMHKDNPDILSNNNQRKDFFERCRQFLQTSSLEMKKRYNMADPVLTELFSFKPKNALSLEFRNTKASLVNLIKLVPCIININDPRI</sequence>
<name>A0AAV0WF03_9HEMI</name>
<comment type="caution">
    <text evidence="1">The sequence shown here is derived from an EMBL/GenBank/DDBJ whole genome shotgun (WGS) entry which is preliminary data.</text>
</comment>
<protein>
    <submittedName>
        <fullName evidence="1">Uncharacterized protein</fullName>
    </submittedName>
</protein>
<proteinExistence type="predicted"/>
<dbReference type="PANTHER" id="PTHR37162:SF1">
    <property type="entry name" value="BED-TYPE DOMAIN-CONTAINING PROTEIN"/>
    <property type="match status" value="1"/>
</dbReference>
<dbReference type="Proteomes" id="UP001160148">
    <property type="component" value="Unassembled WGS sequence"/>
</dbReference>